<accession>K6YPW9</accession>
<dbReference type="Proteomes" id="UP000006327">
    <property type="component" value="Unassembled WGS sequence"/>
</dbReference>
<dbReference type="eggNOG" id="ENOG5031HTP">
    <property type="taxonomic scope" value="Bacteria"/>
</dbReference>
<dbReference type="Pfam" id="PF13577">
    <property type="entry name" value="SnoaL_4"/>
    <property type="match status" value="1"/>
</dbReference>
<dbReference type="STRING" id="493475.GARC_1716"/>
<dbReference type="InterPro" id="IPR037401">
    <property type="entry name" value="SnoaL-like"/>
</dbReference>
<dbReference type="Gene3D" id="3.10.450.50">
    <property type="match status" value="1"/>
</dbReference>
<feature type="domain" description="SnoaL-like" evidence="1">
    <location>
        <begin position="16"/>
        <end position="116"/>
    </location>
</feature>
<organism evidence="2 3">
    <name type="scientific">Paraglaciecola arctica BSs20135</name>
    <dbReference type="NCBI Taxonomy" id="493475"/>
    <lineage>
        <taxon>Bacteria</taxon>
        <taxon>Pseudomonadati</taxon>
        <taxon>Pseudomonadota</taxon>
        <taxon>Gammaproteobacteria</taxon>
        <taxon>Alteromonadales</taxon>
        <taxon>Alteromonadaceae</taxon>
        <taxon>Paraglaciecola</taxon>
    </lineage>
</organism>
<dbReference type="OrthoDB" id="8686501at2"/>
<dbReference type="SUPFAM" id="SSF54427">
    <property type="entry name" value="NTF2-like"/>
    <property type="match status" value="1"/>
</dbReference>
<dbReference type="InterPro" id="IPR032710">
    <property type="entry name" value="NTF2-like_dom_sf"/>
</dbReference>
<evidence type="ECO:0000313" key="3">
    <source>
        <dbReference type="Proteomes" id="UP000006327"/>
    </source>
</evidence>
<evidence type="ECO:0000259" key="1">
    <source>
        <dbReference type="Pfam" id="PF13577"/>
    </source>
</evidence>
<dbReference type="RefSeq" id="WP_007618743.1">
    <property type="nucleotide sequence ID" value="NZ_BAEO01000021.1"/>
</dbReference>
<dbReference type="EMBL" id="BAEO01000021">
    <property type="protein sequence ID" value="GAC18688.1"/>
    <property type="molecule type" value="Genomic_DNA"/>
</dbReference>
<gene>
    <name evidence="2" type="ORF">GARC_1716</name>
</gene>
<reference evidence="2 3" key="1">
    <citation type="journal article" date="2017" name="Antonie Van Leeuwenhoek">
        <title>Rhizobium rhizosphaerae sp. nov., a novel species isolated from rice rhizosphere.</title>
        <authorList>
            <person name="Zhao J.J."/>
            <person name="Zhang J."/>
            <person name="Zhang R.J."/>
            <person name="Zhang C.W."/>
            <person name="Yin H.Q."/>
            <person name="Zhang X.X."/>
        </authorList>
    </citation>
    <scope>NUCLEOTIDE SEQUENCE [LARGE SCALE GENOMIC DNA]</scope>
    <source>
        <strain evidence="2 3">BSs20135</strain>
    </source>
</reference>
<proteinExistence type="predicted"/>
<sequence>MTSLLNLDSLQQRLTTLENEKRVSACMNNYMSLCDDLGPGFELETLMHLFTEDAVWEGKGKRYGKTFGRHVGINAIEMMFAKYIKEPGHFFLNVHLLGNEVITVDGNEAKGSWMLMQPSDFIDGKSQLSCARITAKFRLSGRFCQISHFKTENKFSRPMSASWDNSAALPVPK</sequence>
<protein>
    <recommendedName>
        <fullName evidence="1">SnoaL-like domain-containing protein</fullName>
    </recommendedName>
</protein>
<dbReference type="AlphaFoldDB" id="K6YPW9"/>
<name>K6YPW9_9ALTE</name>
<evidence type="ECO:0000313" key="2">
    <source>
        <dbReference type="EMBL" id="GAC18688.1"/>
    </source>
</evidence>
<keyword evidence="3" id="KW-1185">Reference proteome</keyword>
<comment type="caution">
    <text evidence="2">The sequence shown here is derived from an EMBL/GenBank/DDBJ whole genome shotgun (WGS) entry which is preliminary data.</text>
</comment>